<proteinExistence type="predicted"/>
<dbReference type="Proteomes" id="UP000627984">
    <property type="component" value="Unassembled WGS sequence"/>
</dbReference>
<name>A0AA37BFB8_9ACTN</name>
<gene>
    <name evidence="1" type="ORF">GCM10010126_19310</name>
</gene>
<reference evidence="1" key="2">
    <citation type="submission" date="2022-09" db="EMBL/GenBank/DDBJ databases">
        <authorList>
            <person name="Sun Q."/>
            <person name="Ohkuma M."/>
        </authorList>
    </citation>
    <scope>NUCLEOTIDE SEQUENCE</scope>
    <source>
        <strain evidence="1">JCM 3093</strain>
    </source>
</reference>
<accession>A0AA37BFB8</accession>
<organism evidence="1 2">
    <name type="scientific">Planomonospora parontospora</name>
    <dbReference type="NCBI Taxonomy" id="58119"/>
    <lineage>
        <taxon>Bacteria</taxon>
        <taxon>Bacillati</taxon>
        <taxon>Actinomycetota</taxon>
        <taxon>Actinomycetes</taxon>
        <taxon>Streptosporangiales</taxon>
        <taxon>Streptosporangiaceae</taxon>
        <taxon>Planomonospora</taxon>
    </lineage>
</organism>
<dbReference type="EMBL" id="BMQD01000005">
    <property type="protein sequence ID" value="GGK59923.1"/>
    <property type="molecule type" value="Genomic_DNA"/>
</dbReference>
<sequence length="53" mass="6189">MNRHPLSMSSPSACPDCTATHTTRRVGRITYIRIHHTQTCPTFRAHQRRRSTR</sequence>
<protein>
    <submittedName>
        <fullName evidence="1">Uncharacterized protein</fullName>
    </submittedName>
</protein>
<dbReference type="AlphaFoldDB" id="A0AA37BFB8"/>
<reference evidence="1" key="1">
    <citation type="journal article" date="2014" name="Int. J. Syst. Evol. Microbiol.">
        <title>Complete genome sequence of Corynebacterium casei LMG S-19264T (=DSM 44701T), isolated from a smear-ripened cheese.</title>
        <authorList>
            <consortium name="US DOE Joint Genome Institute (JGI-PGF)"/>
            <person name="Walter F."/>
            <person name="Albersmeier A."/>
            <person name="Kalinowski J."/>
            <person name="Ruckert C."/>
        </authorList>
    </citation>
    <scope>NUCLEOTIDE SEQUENCE</scope>
    <source>
        <strain evidence="1">JCM 3093</strain>
    </source>
</reference>
<comment type="caution">
    <text evidence="1">The sequence shown here is derived from an EMBL/GenBank/DDBJ whole genome shotgun (WGS) entry which is preliminary data.</text>
</comment>
<evidence type="ECO:0000313" key="2">
    <source>
        <dbReference type="Proteomes" id="UP000627984"/>
    </source>
</evidence>
<dbReference type="RefSeq" id="WP_191894422.1">
    <property type="nucleotide sequence ID" value="NZ_BMQD01000005.1"/>
</dbReference>
<evidence type="ECO:0000313" key="1">
    <source>
        <dbReference type="EMBL" id="GGK59923.1"/>
    </source>
</evidence>